<sequence>MRHEQSYYVNQQEQNAAFKISYCLDYFNKRLRIDDYEGSITAICRRAAEVARANALTKVFIKSRETDWQTFLAKGYMLEGVYKWYFRGDDAYCMAYYLDLARRTSDYWMEEDRILEQVLALPAKTEMSALPANCTMRIAVPGDAGQLAALYGQTFQTYPTPMNDPDYVDSVMQEGTIFYLIESGGGLVSAASAEINAAYGNAEMTDCATLPSHRNQGLMRILMQALEEELVVSRGVTCTYSLSRALSFGMNAVFGQMGYRYCGRLTKNCDIYDKFEDMNLWVKLLAPH</sequence>
<dbReference type="InterPro" id="IPR050680">
    <property type="entry name" value="YpeA/RimI_acetyltransf"/>
</dbReference>
<dbReference type="InterPro" id="IPR000182">
    <property type="entry name" value="GNAT_dom"/>
</dbReference>
<evidence type="ECO:0000313" key="5">
    <source>
        <dbReference type="Proteomes" id="UP001596044"/>
    </source>
</evidence>
<accession>A0ABW0KFH8</accession>
<dbReference type="NCBIfam" id="TIGR03827">
    <property type="entry name" value="GNAT_ablB"/>
    <property type="match status" value="1"/>
</dbReference>
<gene>
    <name evidence="4" type="primary">ablB</name>
    <name evidence="4" type="ORF">ACFPOG_28355</name>
</gene>
<evidence type="ECO:0000259" key="3">
    <source>
        <dbReference type="PROSITE" id="PS51186"/>
    </source>
</evidence>
<dbReference type="CDD" id="cd04301">
    <property type="entry name" value="NAT_SF"/>
    <property type="match status" value="1"/>
</dbReference>
<name>A0ABW0KFH8_9BACL</name>
<dbReference type="PROSITE" id="PS51186">
    <property type="entry name" value="GNAT"/>
    <property type="match status" value="1"/>
</dbReference>
<protein>
    <submittedName>
        <fullName evidence="4">Beta-lysine N-acetyltransferase</fullName>
    </submittedName>
</protein>
<dbReference type="PANTHER" id="PTHR43420:SF52">
    <property type="entry name" value="N-ACETYLTRANSFERASE YODP"/>
    <property type="match status" value="1"/>
</dbReference>
<feature type="domain" description="N-acetyltransferase" evidence="3">
    <location>
        <begin position="134"/>
        <end position="287"/>
    </location>
</feature>
<dbReference type="InterPro" id="IPR022525">
    <property type="entry name" value="GNAT_AblB"/>
</dbReference>
<dbReference type="Gene3D" id="3.40.630.30">
    <property type="match status" value="1"/>
</dbReference>
<reference evidence="5" key="1">
    <citation type="journal article" date="2019" name="Int. J. Syst. Evol. Microbiol.">
        <title>The Global Catalogue of Microorganisms (GCM) 10K type strain sequencing project: providing services to taxonomists for standard genome sequencing and annotation.</title>
        <authorList>
            <consortium name="The Broad Institute Genomics Platform"/>
            <consortium name="The Broad Institute Genome Sequencing Center for Infectious Disease"/>
            <person name="Wu L."/>
            <person name="Ma J."/>
        </authorList>
    </citation>
    <scope>NUCLEOTIDE SEQUENCE [LARGE SCALE GENOMIC DNA]</scope>
    <source>
        <strain evidence="5">KACC 11904</strain>
    </source>
</reference>
<evidence type="ECO:0000313" key="4">
    <source>
        <dbReference type="EMBL" id="MFC5452124.1"/>
    </source>
</evidence>
<dbReference type="InterPro" id="IPR016181">
    <property type="entry name" value="Acyl_CoA_acyltransferase"/>
</dbReference>
<dbReference type="Pfam" id="PF00583">
    <property type="entry name" value="Acetyltransf_1"/>
    <property type="match status" value="1"/>
</dbReference>
<dbReference type="RefSeq" id="WP_270877881.1">
    <property type="nucleotide sequence ID" value="NZ_JAQFVF010000010.1"/>
</dbReference>
<proteinExistence type="predicted"/>
<dbReference type="Proteomes" id="UP001596044">
    <property type="component" value="Unassembled WGS sequence"/>
</dbReference>
<keyword evidence="1" id="KW-0808">Transferase</keyword>
<keyword evidence="5" id="KW-1185">Reference proteome</keyword>
<dbReference type="SUPFAM" id="SSF55729">
    <property type="entry name" value="Acyl-CoA N-acyltransferases (Nat)"/>
    <property type="match status" value="1"/>
</dbReference>
<dbReference type="EMBL" id="JBHSMJ010000042">
    <property type="protein sequence ID" value="MFC5452124.1"/>
    <property type="molecule type" value="Genomic_DNA"/>
</dbReference>
<comment type="caution">
    <text evidence="4">The sequence shown here is derived from an EMBL/GenBank/DDBJ whole genome shotgun (WGS) entry which is preliminary data.</text>
</comment>
<evidence type="ECO:0000256" key="1">
    <source>
        <dbReference type="ARBA" id="ARBA00022679"/>
    </source>
</evidence>
<evidence type="ECO:0000256" key="2">
    <source>
        <dbReference type="ARBA" id="ARBA00023315"/>
    </source>
</evidence>
<keyword evidence="2" id="KW-0012">Acyltransferase</keyword>
<dbReference type="PANTHER" id="PTHR43420">
    <property type="entry name" value="ACETYLTRANSFERASE"/>
    <property type="match status" value="1"/>
</dbReference>
<organism evidence="4 5">
    <name type="scientific">Paenibacillus aestuarii</name>
    <dbReference type="NCBI Taxonomy" id="516965"/>
    <lineage>
        <taxon>Bacteria</taxon>
        <taxon>Bacillati</taxon>
        <taxon>Bacillota</taxon>
        <taxon>Bacilli</taxon>
        <taxon>Bacillales</taxon>
        <taxon>Paenibacillaceae</taxon>
        <taxon>Paenibacillus</taxon>
    </lineage>
</organism>